<evidence type="ECO:0000313" key="3">
    <source>
        <dbReference type="Proteomes" id="UP000278280"/>
    </source>
</evidence>
<dbReference type="GeneID" id="41324544"/>
<feature type="region of interest" description="Disordered" evidence="1">
    <location>
        <begin position="100"/>
        <end position="119"/>
    </location>
</feature>
<name>A0A1B3ILI3_9VIRU</name>
<protein>
    <submittedName>
        <fullName evidence="2">Uncharacterized protein</fullName>
    </submittedName>
</protein>
<accession>A0A1B3ILI3</accession>
<dbReference type="RefSeq" id="YP_009666268.1">
    <property type="nucleotide sequence ID" value="NC_043478.1"/>
</dbReference>
<feature type="region of interest" description="Disordered" evidence="1">
    <location>
        <begin position="1"/>
        <end position="56"/>
    </location>
</feature>
<keyword evidence="3" id="KW-1185">Reference proteome</keyword>
<organism evidence="2 3">
    <name type="scientific">Mothra virus</name>
    <dbReference type="NCBI Taxonomy" id="1892236"/>
    <lineage>
        <taxon>Viruses</taxon>
        <taxon>Riboviria</taxon>
        <taxon>Orthornavirae</taxon>
        <taxon>Negarnaviricota</taxon>
        <taxon>Polyploviricotina</taxon>
        <taxon>Bunyaviricetes</taxon>
        <taxon>Hareavirales</taxon>
        <taxon>Phenuiviridae</taxon>
        <taxon>Mobuvirus</taxon>
        <taxon>Mobuvirus mothrae</taxon>
    </lineage>
</organism>
<reference evidence="2 3" key="1">
    <citation type="submission" date="2016-05" db="EMBL/GenBank/DDBJ databases">
        <title>Genome sequences of viruses discovered in Washington state moths.</title>
        <authorList>
            <person name="Greninger A."/>
            <person name="Droppers D."/>
            <person name="Jerome K."/>
        </authorList>
    </citation>
    <scope>NUCLEOTIDE SEQUENCE [LARGE SCALE GENOMIC DNA]</scope>
    <source>
        <strain evidence="2 3">JG1</strain>
    </source>
</reference>
<sequence>MPEQGFGKGRGTSSGEDPKPSVRRSFPLKRVVGELELNKPPPPPPPMPECSSSMSEVGPFGCKCQTGTLDFYLMKVRSFFKGKEGSDAIRQKTDELAGLVESEHAGRPSPVESSAPMLQPKRLRYGGKLQDDIMIELSKRLEQIKKAKSTSSDEEE</sequence>
<evidence type="ECO:0000256" key="1">
    <source>
        <dbReference type="SAM" id="MobiDB-lite"/>
    </source>
</evidence>
<dbReference type="KEGG" id="vg:41324544"/>
<evidence type="ECO:0000313" key="2">
    <source>
        <dbReference type="EMBL" id="AOF41429.1"/>
    </source>
</evidence>
<feature type="compositionally biased region" description="Gly residues" evidence="1">
    <location>
        <begin position="1"/>
        <end position="12"/>
    </location>
</feature>
<proteinExistence type="predicted"/>
<dbReference type="EMBL" id="KX272885">
    <property type="protein sequence ID" value="AOF41429.1"/>
    <property type="molecule type" value="Genomic_RNA"/>
</dbReference>
<dbReference type="Proteomes" id="UP000278280">
    <property type="component" value="Genome"/>
</dbReference>
<feature type="compositionally biased region" description="Pro residues" evidence="1">
    <location>
        <begin position="39"/>
        <end position="48"/>
    </location>
</feature>